<sequence>MSRLLPGISLVSNGQQPQSWLLPVLVAVLTGGAGSQLPVEAWIRVTILVVVLVVIVRASLTRVISAE</sequence>
<accession>A0ABZ1RVV2</accession>
<reference evidence="2" key="1">
    <citation type="submission" date="2022-10" db="EMBL/GenBank/DDBJ databases">
        <title>The complete genomes of actinobacterial strains from the NBC collection.</title>
        <authorList>
            <person name="Joergensen T.S."/>
            <person name="Alvarez Arevalo M."/>
            <person name="Sterndorff E.B."/>
            <person name="Faurdal D."/>
            <person name="Vuksanovic O."/>
            <person name="Mourched A.-S."/>
            <person name="Charusanti P."/>
            <person name="Shaw S."/>
            <person name="Blin K."/>
            <person name="Weber T."/>
        </authorList>
    </citation>
    <scope>NUCLEOTIDE SEQUENCE</scope>
    <source>
        <strain evidence="2">NBC_00283</strain>
    </source>
</reference>
<keyword evidence="1" id="KW-0812">Transmembrane</keyword>
<dbReference type="RefSeq" id="WP_328777367.1">
    <property type="nucleotide sequence ID" value="NZ_CP108057.1"/>
</dbReference>
<evidence type="ECO:0000313" key="3">
    <source>
        <dbReference type="Proteomes" id="UP001432075"/>
    </source>
</evidence>
<dbReference type="Proteomes" id="UP001432075">
    <property type="component" value="Chromosome"/>
</dbReference>
<evidence type="ECO:0000256" key="1">
    <source>
        <dbReference type="SAM" id="Phobius"/>
    </source>
</evidence>
<keyword evidence="3" id="KW-1185">Reference proteome</keyword>
<proteinExistence type="predicted"/>
<keyword evidence="1" id="KW-1133">Transmembrane helix</keyword>
<feature type="transmembrane region" description="Helical" evidence="1">
    <location>
        <begin position="41"/>
        <end position="60"/>
    </location>
</feature>
<evidence type="ECO:0000313" key="2">
    <source>
        <dbReference type="EMBL" id="WUO50610.1"/>
    </source>
</evidence>
<keyword evidence="1" id="KW-0472">Membrane</keyword>
<name>A0ABZ1RVV2_9ACTN</name>
<gene>
    <name evidence="2" type="ORF">OHU17_34865</name>
</gene>
<organism evidence="2 3">
    <name type="scientific">Streptomyces goshikiensis</name>
    <dbReference type="NCBI Taxonomy" id="1942"/>
    <lineage>
        <taxon>Bacteria</taxon>
        <taxon>Bacillati</taxon>
        <taxon>Actinomycetota</taxon>
        <taxon>Actinomycetes</taxon>
        <taxon>Kitasatosporales</taxon>
        <taxon>Streptomycetaceae</taxon>
        <taxon>Streptomyces</taxon>
    </lineage>
</organism>
<dbReference type="EMBL" id="CP108057">
    <property type="protein sequence ID" value="WUO50610.1"/>
    <property type="molecule type" value="Genomic_DNA"/>
</dbReference>
<protein>
    <submittedName>
        <fullName evidence="2">Uncharacterized protein</fullName>
    </submittedName>
</protein>